<keyword evidence="2" id="KW-1015">Disulfide bond</keyword>
<dbReference type="SUPFAM" id="SSF51110">
    <property type="entry name" value="alpha-D-mannose-specific plant lectins"/>
    <property type="match status" value="1"/>
</dbReference>
<dbReference type="AlphaFoldDB" id="A0A2G2Z5D9"/>
<keyword evidence="6" id="KW-1185">Reference proteome</keyword>
<evidence type="ECO:0000313" key="6">
    <source>
        <dbReference type="Proteomes" id="UP000222542"/>
    </source>
</evidence>
<evidence type="ECO:0000256" key="3">
    <source>
        <dbReference type="ARBA" id="ARBA00023180"/>
    </source>
</evidence>
<reference evidence="5 6" key="2">
    <citation type="journal article" date="2017" name="Genome Biol.">
        <title>New reference genome sequences of hot pepper reveal the massive evolution of plant disease-resistance genes by retroduplication.</title>
        <authorList>
            <person name="Kim S."/>
            <person name="Park J."/>
            <person name="Yeom S.I."/>
            <person name="Kim Y.M."/>
            <person name="Seo E."/>
            <person name="Kim K.T."/>
            <person name="Kim M.S."/>
            <person name="Lee J.M."/>
            <person name="Cheong K."/>
            <person name="Shin H.S."/>
            <person name="Kim S.B."/>
            <person name="Han K."/>
            <person name="Lee J."/>
            <person name="Park M."/>
            <person name="Lee H.A."/>
            <person name="Lee H.Y."/>
            <person name="Lee Y."/>
            <person name="Oh S."/>
            <person name="Lee J.H."/>
            <person name="Choi E."/>
            <person name="Choi E."/>
            <person name="Lee S.E."/>
            <person name="Jeon J."/>
            <person name="Kim H."/>
            <person name="Choi G."/>
            <person name="Song H."/>
            <person name="Lee J."/>
            <person name="Lee S.C."/>
            <person name="Kwon J.K."/>
            <person name="Lee H.Y."/>
            <person name="Koo N."/>
            <person name="Hong Y."/>
            <person name="Kim R.W."/>
            <person name="Kang W.H."/>
            <person name="Huh J.H."/>
            <person name="Kang B.C."/>
            <person name="Yang T.J."/>
            <person name="Lee Y.H."/>
            <person name="Bennetzen J.L."/>
            <person name="Choi D."/>
        </authorList>
    </citation>
    <scope>NUCLEOTIDE SEQUENCE [LARGE SCALE GENOMIC DNA]</scope>
    <source>
        <strain evidence="6">cv. CM334</strain>
    </source>
</reference>
<evidence type="ECO:0000256" key="2">
    <source>
        <dbReference type="ARBA" id="ARBA00023157"/>
    </source>
</evidence>
<dbReference type="Pfam" id="PF01453">
    <property type="entry name" value="B_lectin"/>
    <property type="match status" value="1"/>
</dbReference>
<dbReference type="InterPro" id="IPR001480">
    <property type="entry name" value="Bulb-type_lectin_dom"/>
</dbReference>
<dbReference type="PANTHER" id="PTHR32444:SF120">
    <property type="entry name" value="RECEPTOR-LIKE SERINE_THREONINE-PROTEIN KINASE"/>
    <property type="match status" value="1"/>
</dbReference>
<keyword evidence="3" id="KW-0325">Glycoprotein</keyword>
<dbReference type="Gramene" id="PHT77174">
    <property type="protein sequence ID" value="PHT77174"/>
    <property type="gene ID" value="T459_20696"/>
</dbReference>
<dbReference type="Proteomes" id="UP000222542">
    <property type="component" value="Unassembled WGS sequence"/>
</dbReference>
<dbReference type="OMA" id="FSIWVER"/>
<dbReference type="PANTHER" id="PTHR32444">
    <property type="entry name" value="BULB-TYPE LECTIN DOMAIN-CONTAINING PROTEIN"/>
    <property type="match status" value="1"/>
</dbReference>
<evidence type="ECO:0000256" key="1">
    <source>
        <dbReference type="ARBA" id="ARBA00022729"/>
    </source>
</evidence>
<evidence type="ECO:0000313" key="5">
    <source>
        <dbReference type="EMBL" id="PHT77174.1"/>
    </source>
</evidence>
<reference evidence="5 6" key="1">
    <citation type="journal article" date="2014" name="Nat. Genet.">
        <title>Genome sequence of the hot pepper provides insights into the evolution of pungency in Capsicum species.</title>
        <authorList>
            <person name="Kim S."/>
            <person name="Park M."/>
            <person name="Yeom S.I."/>
            <person name="Kim Y.M."/>
            <person name="Lee J.M."/>
            <person name="Lee H.A."/>
            <person name="Seo E."/>
            <person name="Choi J."/>
            <person name="Cheong K."/>
            <person name="Kim K.T."/>
            <person name="Jung K."/>
            <person name="Lee G.W."/>
            <person name="Oh S.K."/>
            <person name="Bae C."/>
            <person name="Kim S.B."/>
            <person name="Lee H.Y."/>
            <person name="Kim S.Y."/>
            <person name="Kim M.S."/>
            <person name="Kang B.C."/>
            <person name="Jo Y.D."/>
            <person name="Yang H.B."/>
            <person name="Jeong H.J."/>
            <person name="Kang W.H."/>
            <person name="Kwon J.K."/>
            <person name="Shin C."/>
            <person name="Lim J.Y."/>
            <person name="Park J.H."/>
            <person name="Huh J.H."/>
            <person name="Kim J.S."/>
            <person name="Kim B.D."/>
            <person name="Cohen O."/>
            <person name="Paran I."/>
            <person name="Suh M.C."/>
            <person name="Lee S.B."/>
            <person name="Kim Y.K."/>
            <person name="Shin Y."/>
            <person name="Noh S.J."/>
            <person name="Park J."/>
            <person name="Seo Y.S."/>
            <person name="Kwon S.Y."/>
            <person name="Kim H.A."/>
            <person name="Park J.M."/>
            <person name="Kim H.J."/>
            <person name="Choi S.B."/>
            <person name="Bosland P.W."/>
            <person name="Reeves G."/>
            <person name="Jo S.H."/>
            <person name="Lee B.W."/>
            <person name="Cho H.T."/>
            <person name="Choi H.S."/>
            <person name="Lee M.S."/>
            <person name="Yu Y."/>
            <person name="Do Choi Y."/>
            <person name="Park B.S."/>
            <person name="van Deynze A."/>
            <person name="Ashrafi H."/>
            <person name="Hill T."/>
            <person name="Kim W.T."/>
            <person name="Pai H.S."/>
            <person name="Ahn H.K."/>
            <person name="Yeam I."/>
            <person name="Giovannoni J.J."/>
            <person name="Rose J.K."/>
            <person name="Sorensen I."/>
            <person name="Lee S.J."/>
            <person name="Kim R.W."/>
            <person name="Choi I.Y."/>
            <person name="Choi B.S."/>
            <person name="Lim J.S."/>
            <person name="Lee Y.H."/>
            <person name="Choi D."/>
        </authorList>
    </citation>
    <scope>NUCLEOTIDE SEQUENCE [LARGE SCALE GENOMIC DNA]</scope>
    <source>
        <strain evidence="6">cv. CM334</strain>
    </source>
</reference>
<keyword evidence="1" id="KW-0732">Signal</keyword>
<dbReference type="InterPro" id="IPR000858">
    <property type="entry name" value="S_locus_glycoprot_dom"/>
</dbReference>
<dbReference type="SMART" id="SM00108">
    <property type="entry name" value="B_lectin"/>
    <property type="match status" value="1"/>
</dbReference>
<feature type="domain" description="Bulb-type lectin" evidence="4">
    <location>
        <begin position="6"/>
        <end position="125"/>
    </location>
</feature>
<sequence>MFSIALDTISKDNPIKDGHTLVSAGGNFELGFFSPGNSKNRYIGIWYKNLPKGKEEVWVANTVNPLNDTSDLLTVSSKGIVLVNGNQDVTWSSNSSTSKPVAQLLDTGNFVLKDVSVINPKDYAWQSFDYPGNTCLPGMKLGLNLVTGLYLFLSSWKSSDDPSPGEYVERLDTSGYPQIFLWEGPVIKYSSGIWNGRFFVGGPNLKPNPYYTFEFVNNDKEICYKYELINTSLPTRVMDNCDRYVLCGQFARCNINDSPPCDCLEGFQPKYQQGWDAADWFRPYGEDKNSNHCNYISSCGNHPSWFSIWVERGEQEAKEDMPLFDLMTISAATNDFSSDNIIGEGGFGPVYRMNERKGSFSGKIALVLQWEYQGGFFTFTRTPD</sequence>
<gene>
    <name evidence="5" type="ORF">T459_20696</name>
</gene>
<dbReference type="InterPro" id="IPR036426">
    <property type="entry name" value="Bulb-type_lectin_dom_sf"/>
</dbReference>
<dbReference type="Gene3D" id="3.30.200.20">
    <property type="entry name" value="Phosphorylase Kinase, domain 1"/>
    <property type="match status" value="1"/>
</dbReference>
<dbReference type="Pfam" id="PF00954">
    <property type="entry name" value="S_locus_glycop"/>
    <property type="match status" value="1"/>
</dbReference>
<organism evidence="5 6">
    <name type="scientific">Capsicum annuum</name>
    <name type="common">Capsicum pepper</name>
    <dbReference type="NCBI Taxonomy" id="4072"/>
    <lineage>
        <taxon>Eukaryota</taxon>
        <taxon>Viridiplantae</taxon>
        <taxon>Streptophyta</taxon>
        <taxon>Embryophyta</taxon>
        <taxon>Tracheophyta</taxon>
        <taxon>Spermatophyta</taxon>
        <taxon>Magnoliopsida</taxon>
        <taxon>eudicotyledons</taxon>
        <taxon>Gunneridae</taxon>
        <taxon>Pentapetalae</taxon>
        <taxon>asterids</taxon>
        <taxon>lamiids</taxon>
        <taxon>Solanales</taxon>
        <taxon>Solanaceae</taxon>
        <taxon>Solanoideae</taxon>
        <taxon>Capsiceae</taxon>
        <taxon>Capsicum</taxon>
    </lineage>
</organism>
<dbReference type="PROSITE" id="PS50927">
    <property type="entry name" value="BULB_LECTIN"/>
    <property type="match status" value="1"/>
</dbReference>
<proteinExistence type="predicted"/>
<dbReference type="STRING" id="4072.A0A2G2Z5D9"/>
<protein>
    <recommendedName>
        <fullName evidence="4">Bulb-type lectin domain-containing protein</fullName>
    </recommendedName>
</protein>
<dbReference type="FunFam" id="2.90.10.10:FF:000001">
    <property type="entry name" value="G-type lectin S-receptor-like serine/threonine-protein kinase"/>
    <property type="match status" value="1"/>
</dbReference>
<dbReference type="CDD" id="cd00028">
    <property type="entry name" value="B_lectin"/>
    <property type="match status" value="1"/>
</dbReference>
<name>A0A2G2Z5D9_CAPAN</name>
<dbReference type="GO" id="GO:0048544">
    <property type="term" value="P:recognition of pollen"/>
    <property type="evidence" value="ECO:0007669"/>
    <property type="project" value="InterPro"/>
</dbReference>
<dbReference type="Gene3D" id="2.90.10.10">
    <property type="entry name" value="Bulb-type lectin domain"/>
    <property type="match status" value="1"/>
</dbReference>
<comment type="caution">
    <text evidence="5">The sequence shown here is derived from an EMBL/GenBank/DDBJ whole genome shotgun (WGS) entry which is preliminary data.</text>
</comment>
<evidence type="ECO:0000259" key="4">
    <source>
        <dbReference type="PROSITE" id="PS50927"/>
    </source>
</evidence>
<accession>A0A2G2Z5D9</accession>
<dbReference type="EMBL" id="AYRZ02000007">
    <property type="protein sequence ID" value="PHT77174.1"/>
    <property type="molecule type" value="Genomic_DNA"/>
</dbReference>